<dbReference type="GO" id="GO:0090313">
    <property type="term" value="P:regulation of protein targeting to membrane"/>
    <property type="evidence" value="ECO:0007669"/>
    <property type="project" value="TreeGrafter"/>
</dbReference>
<evidence type="ECO:0000313" key="1">
    <source>
        <dbReference type="EMBL" id="GGE19318.1"/>
    </source>
</evidence>
<organism evidence="1 2">
    <name type="scientific">Primorskyibacter flagellatus</name>
    <dbReference type="NCBI Taxonomy" id="1387277"/>
    <lineage>
        <taxon>Bacteria</taxon>
        <taxon>Pseudomonadati</taxon>
        <taxon>Pseudomonadota</taxon>
        <taxon>Alphaproteobacteria</taxon>
        <taxon>Rhodobacterales</taxon>
        <taxon>Roseobacteraceae</taxon>
        <taxon>Primorskyibacter</taxon>
    </lineage>
</organism>
<protein>
    <submittedName>
        <fullName evidence="1">Cell envelope biogenesis protein AsmA</fullName>
    </submittedName>
</protein>
<dbReference type="InterPro" id="IPR008023">
    <property type="entry name" value="DUF748"/>
</dbReference>
<keyword evidence="2" id="KW-1185">Reference proteome</keyword>
<gene>
    <name evidence="1" type="primary">amsA</name>
    <name evidence="1" type="ORF">GCM10011360_05130</name>
</gene>
<dbReference type="InterPro" id="IPR052894">
    <property type="entry name" value="AsmA-related"/>
</dbReference>
<comment type="caution">
    <text evidence="1">The sequence shown here is derived from an EMBL/GenBank/DDBJ whole genome shotgun (WGS) entry which is preliminary data.</text>
</comment>
<evidence type="ECO:0000313" key="2">
    <source>
        <dbReference type="Proteomes" id="UP000612855"/>
    </source>
</evidence>
<dbReference type="GO" id="GO:0005886">
    <property type="term" value="C:plasma membrane"/>
    <property type="evidence" value="ECO:0007669"/>
    <property type="project" value="TreeGrafter"/>
</dbReference>
<reference evidence="2" key="1">
    <citation type="journal article" date="2019" name="Int. J. Syst. Evol. Microbiol.">
        <title>The Global Catalogue of Microorganisms (GCM) 10K type strain sequencing project: providing services to taxonomists for standard genome sequencing and annotation.</title>
        <authorList>
            <consortium name="The Broad Institute Genomics Platform"/>
            <consortium name="The Broad Institute Genome Sequencing Center for Infectious Disease"/>
            <person name="Wu L."/>
            <person name="Ma J."/>
        </authorList>
    </citation>
    <scope>NUCLEOTIDE SEQUENCE [LARGE SCALE GENOMIC DNA]</scope>
    <source>
        <strain evidence="2">CGMCC 1.12664</strain>
    </source>
</reference>
<dbReference type="Proteomes" id="UP000612855">
    <property type="component" value="Unassembled WGS sequence"/>
</dbReference>
<proteinExistence type="predicted"/>
<dbReference type="EMBL" id="BMFJ01000001">
    <property type="protein sequence ID" value="GGE19318.1"/>
    <property type="molecule type" value="Genomic_DNA"/>
</dbReference>
<sequence>MRLLRLLIGAIVVFVLILGAGLFLVPGEQIARVAAEELSRRTGREVTVAGDARLSLWPQLGVTVGALQIANADWSDNGPLFQARSVTIGVDAAALLKKDIRIRALRAEGPQILLERNADGTGNWEIERPAGTATSATAPAAPAAPARALPAFTLDRAEITGAALYYIDRQTGTEISQRDIDLTLTYPQADGPVGIDLTLRPAGDPVHLTGTVADATALAAGNVTGLKLDITAPGATGAFDGRASVRPEAQGKLTLDVSDTARLARALRQSPPDLPAGLGRDLRLSGTVTLTKDGQLSLREGTLASGTNRATLAADLTTAGDRPVLRAQVGAEALDLSALTTGDKAQATAAPTAGSGWSTAPIDASALGLIDGEIGLTAPEIDLGVTKLGPTRTVITIDRARAVADLREVSIFGGKVTGEFVANNRNGLSVGGTLNASNIALQRTLSELAGITRFTGDASATLKFLASGQSVAALMNALSGEGGIDTGRGTIEGIDLDRLFRGGDPTGGTTIFDATRATFTLDKGVLTNRDLLMKLAGIEARGEGAIGLGRQDIDYVFTPVSLQARNGQGLALPVVIRGPWAGPKIFVDVEKAIQLNAAGEKARLEEELRQKAADKLGIEQKTGESTEDALRRTIEEEAKKGLLKLFNR</sequence>
<name>A0A917A0M8_9RHOB</name>
<dbReference type="PANTHER" id="PTHR30441">
    <property type="entry name" value="DUF748 DOMAIN-CONTAINING PROTEIN"/>
    <property type="match status" value="1"/>
</dbReference>
<accession>A0A917A0M8</accession>
<dbReference type="PANTHER" id="PTHR30441:SF4">
    <property type="entry name" value="PROTEIN ASMA"/>
    <property type="match status" value="1"/>
</dbReference>
<dbReference type="RefSeq" id="WP_188476058.1">
    <property type="nucleotide sequence ID" value="NZ_BMFJ01000001.1"/>
</dbReference>
<dbReference type="Pfam" id="PF05359">
    <property type="entry name" value="DUF748"/>
    <property type="match status" value="1"/>
</dbReference>
<dbReference type="AlphaFoldDB" id="A0A917A0M8"/>